<gene>
    <name evidence="1" type="ORF">CUN59_18095</name>
</gene>
<accession>A0A2S6CQE6</accession>
<comment type="caution">
    <text evidence="1">The sequence shown here is derived from an EMBL/GenBank/DDBJ whole genome shotgun (WGS) entry which is preliminary data.</text>
</comment>
<dbReference type="AlphaFoldDB" id="A0A2S6CQE6"/>
<sequence length="219" mass="24527">MFSDLERYKSLERDLSISSIVNQFSGLVYVPTITYPSFQNTLQTAGAVTINVDNATCTIQGSATIYPAYFIPGYTTESASLAGNYNNFITSNSLFSLFDSEVLITQLSPTYWYPNTYPDASWGRLRQCPFIASYFFDLGSSKTYAGTLDYFQYDESGLFLFNLLEVYQFVSGGINNNVNVRVTSANMTYQPYTASSGGIQALSKNTIINYIKRFPNRII</sequence>
<dbReference type="RefSeq" id="WP_104389156.1">
    <property type="nucleotide sequence ID" value="NZ_PGEM01000153.1"/>
</dbReference>
<dbReference type="OrthoDB" id="517919at2"/>
<proteinExistence type="predicted"/>
<keyword evidence="2" id="KW-1185">Reference proteome</keyword>
<evidence type="ECO:0000313" key="2">
    <source>
        <dbReference type="Proteomes" id="UP000239589"/>
    </source>
</evidence>
<reference evidence="1 2" key="1">
    <citation type="submission" date="2018-02" db="EMBL/GenBank/DDBJ databases">
        <title>Discovery of a pederin family compound in a non-symbiotic bloom-forming cyanobacterium.</title>
        <authorList>
            <person name="Kust A."/>
            <person name="Mares J."/>
            <person name="Jokela J."/>
            <person name="Urajova P."/>
            <person name="Hajek J."/>
            <person name="Saurav K."/>
            <person name="Voracova K."/>
            <person name="Fewer D.P."/>
            <person name="Haapaniemi E."/>
            <person name="Permi P."/>
            <person name="Rehakova K."/>
            <person name="Sivonen K."/>
            <person name="Hrouzek P."/>
        </authorList>
    </citation>
    <scope>NUCLEOTIDE SEQUENCE [LARGE SCALE GENOMIC DNA]</scope>
    <source>
        <strain evidence="1 2">CHARLIE-1</strain>
    </source>
</reference>
<dbReference type="EMBL" id="PGEM01000153">
    <property type="protein sequence ID" value="PPJ61966.1"/>
    <property type="molecule type" value="Genomic_DNA"/>
</dbReference>
<evidence type="ECO:0000313" key="1">
    <source>
        <dbReference type="EMBL" id="PPJ61966.1"/>
    </source>
</evidence>
<dbReference type="Proteomes" id="UP000239589">
    <property type="component" value="Unassembled WGS sequence"/>
</dbReference>
<name>A0A2S6CQE6_9CYAN</name>
<organism evidence="1 2">
    <name type="scientific">Cuspidothrix issatschenkoi CHARLIE-1</name>
    <dbReference type="NCBI Taxonomy" id="2052836"/>
    <lineage>
        <taxon>Bacteria</taxon>
        <taxon>Bacillati</taxon>
        <taxon>Cyanobacteriota</taxon>
        <taxon>Cyanophyceae</taxon>
        <taxon>Nostocales</taxon>
        <taxon>Aphanizomenonaceae</taxon>
        <taxon>Cuspidothrix</taxon>
    </lineage>
</organism>
<protein>
    <submittedName>
        <fullName evidence="1">Uncharacterized protein</fullName>
    </submittedName>
</protein>